<organism evidence="1 2">
    <name type="scientific">Leptospira stimsonii</name>
    <dbReference type="NCBI Taxonomy" id="2202203"/>
    <lineage>
        <taxon>Bacteria</taxon>
        <taxon>Pseudomonadati</taxon>
        <taxon>Spirochaetota</taxon>
        <taxon>Spirochaetia</taxon>
        <taxon>Leptospirales</taxon>
        <taxon>Leptospiraceae</taxon>
        <taxon>Leptospira</taxon>
    </lineage>
</organism>
<comment type="caution">
    <text evidence="1">The sequence shown here is derived from an EMBL/GenBank/DDBJ whole genome shotgun (WGS) entry which is preliminary data.</text>
</comment>
<evidence type="ECO:0000313" key="1">
    <source>
        <dbReference type="EMBL" id="RHX87975.1"/>
    </source>
</evidence>
<name>A0A8B3CTG6_9LEPT</name>
<reference evidence="2" key="1">
    <citation type="submission" date="2018-05" db="EMBL/GenBank/DDBJ databases">
        <title>Leptospira yasudae sp. nov. and Leptospira stimsonii sp. nov., two pathogenic species of the genus Leptospira isolated from environmental sources.</title>
        <authorList>
            <person name="Casanovas-Massana A."/>
            <person name="Hamond C."/>
            <person name="Santos L.A."/>
            <person name="Hacker K.P."/>
            <person name="Balassiano I."/>
            <person name="Medeiros M.A."/>
            <person name="Reis M.G."/>
            <person name="Ko A.I."/>
            <person name="Wunder E.A."/>
        </authorList>
    </citation>
    <scope>NUCLEOTIDE SEQUENCE [LARGE SCALE GENOMIC DNA]</scope>
    <source>
        <strain evidence="2">AMB6-RJ</strain>
    </source>
</reference>
<dbReference type="Proteomes" id="UP000266669">
    <property type="component" value="Unassembled WGS sequence"/>
</dbReference>
<proteinExistence type="predicted"/>
<dbReference type="EMBL" id="QHCS01000001">
    <property type="protein sequence ID" value="RHX87975.1"/>
    <property type="molecule type" value="Genomic_DNA"/>
</dbReference>
<dbReference type="AlphaFoldDB" id="A0A8B3CTG6"/>
<evidence type="ECO:0000313" key="2">
    <source>
        <dbReference type="Proteomes" id="UP000266669"/>
    </source>
</evidence>
<sequence>MFLLVTITEIRTKANSYSEVVGSIVRKNCRRNDNFPLHETPAQISGGGVGGGKLREALLYQKKSSLSRRKFQM</sequence>
<accession>A0A8B3CTG6</accession>
<gene>
    <name evidence="1" type="ORF">DLM78_03135</name>
</gene>
<protein>
    <submittedName>
        <fullName evidence="1">Uncharacterized protein</fullName>
    </submittedName>
</protein>